<evidence type="ECO:0000256" key="5">
    <source>
        <dbReference type="ARBA" id="ARBA00022679"/>
    </source>
</evidence>
<keyword evidence="8" id="KW-0234">DNA repair</keyword>
<dbReference type="GO" id="GO:0008270">
    <property type="term" value="F:zinc ion binding"/>
    <property type="evidence" value="ECO:0007669"/>
    <property type="project" value="InterPro"/>
</dbReference>
<dbReference type="InterPro" id="IPR014048">
    <property type="entry name" value="MethylDNA_cys_MeTrfase_DNA-bd"/>
</dbReference>
<dbReference type="GO" id="GO:0043565">
    <property type="term" value="F:sequence-specific DNA binding"/>
    <property type="evidence" value="ECO:0007669"/>
    <property type="project" value="InterPro"/>
</dbReference>
<dbReference type="AlphaFoldDB" id="A0A533I3K7"/>
<comment type="cofactor">
    <cofactor evidence="11">
        <name>Zn(2+)</name>
        <dbReference type="ChEBI" id="CHEBI:29105"/>
    </cofactor>
    <text evidence="11">Binds 1 zinc ion per subunit.</text>
</comment>
<dbReference type="Gene3D" id="1.10.10.10">
    <property type="entry name" value="Winged helix-like DNA-binding domain superfamily/Winged helix DNA-binding domain"/>
    <property type="match status" value="1"/>
</dbReference>
<feature type="binding site" evidence="11">
    <location>
        <position position="67"/>
    </location>
    <ligand>
        <name>Zn(2+)</name>
        <dbReference type="ChEBI" id="CHEBI:29105"/>
    </ligand>
</feature>
<dbReference type="GO" id="GO:0003908">
    <property type="term" value="F:methylated-DNA-[protein]-cysteine S-methyltransferase activity"/>
    <property type="evidence" value="ECO:0007669"/>
    <property type="project" value="UniProtKB-EC"/>
</dbReference>
<feature type="domain" description="HTH araC/xylS-type" evidence="12">
    <location>
        <begin position="80"/>
        <end position="180"/>
    </location>
</feature>
<dbReference type="InterPro" id="IPR036217">
    <property type="entry name" value="MethylDNA_cys_MeTrfase_DNAb"/>
</dbReference>
<evidence type="ECO:0000256" key="8">
    <source>
        <dbReference type="ARBA" id="ARBA00023204"/>
    </source>
</evidence>
<evidence type="ECO:0000256" key="10">
    <source>
        <dbReference type="PIRSR" id="PIRSR000409-1"/>
    </source>
</evidence>
<dbReference type="InterPro" id="IPR035451">
    <property type="entry name" value="Ada-like_dom_sf"/>
</dbReference>
<keyword evidence="11" id="KW-0479">Metal-binding</keyword>
<dbReference type="Pfam" id="PF12833">
    <property type="entry name" value="HTH_18"/>
    <property type="match status" value="1"/>
</dbReference>
<dbReference type="Pfam" id="PF01035">
    <property type="entry name" value="DNA_binding_1"/>
    <property type="match status" value="1"/>
</dbReference>
<dbReference type="Pfam" id="PF02805">
    <property type="entry name" value="Ada_Zn_binding"/>
    <property type="match status" value="1"/>
</dbReference>
<comment type="similarity">
    <text evidence="2">Belongs to the MGMT family.</text>
</comment>
<proteinExistence type="inferred from homology"/>
<dbReference type="CDD" id="cd06445">
    <property type="entry name" value="ATase"/>
    <property type="match status" value="1"/>
</dbReference>
<dbReference type="Gene3D" id="3.30.160.70">
    <property type="entry name" value="Methylated DNA-protein cysteine methyltransferase domain"/>
    <property type="match status" value="1"/>
</dbReference>
<dbReference type="PANTHER" id="PTHR10815:SF5">
    <property type="entry name" value="METHYLATED-DNA--PROTEIN-CYSTEINE METHYLTRANSFERASE"/>
    <property type="match status" value="1"/>
</dbReference>
<feature type="binding site" evidence="11">
    <location>
        <position position="36"/>
    </location>
    <ligand>
        <name>Zn(2+)</name>
        <dbReference type="ChEBI" id="CHEBI:29105"/>
    </ligand>
</feature>
<comment type="catalytic activity">
    <reaction evidence="1">
        <text>a 4-O-methyl-thymidine in DNA + L-cysteinyl-[protein] = a thymidine in DNA + S-methyl-L-cysteinyl-[protein]</text>
        <dbReference type="Rhea" id="RHEA:53428"/>
        <dbReference type="Rhea" id="RHEA-COMP:10131"/>
        <dbReference type="Rhea" id="RHEA-COMP:10132"/>
        <dbReference type="Rhea" id="RHEA-COMP:13555"/>
        <dbReference type="Rhea" id="RHEA-COMP:13556"/>
        <dbReference type="ChEBI" id="CHEBI:29950"/>
        <dbReference type="ChEBI" id="CHEBI:82612"/>
        <dbReference type="ChEBI" id="CHEBI:137386"/>
        <dbReference type="ChEBI" id="CHEBI:137387"/>
        <dbReference type="EC" id="2.1.1.63"/>
    </reaction>
</comment>
<keyword evidence="5" id="KW-0808">Transferase</keyword>
<feature type="binding site" evidence="11">
    <location>
        <position position="70"/>
    </location>
    <ligand>
        <name>Zn(2+)</name>
        <dbReference type="ChEBI" id="CHEBI:29105"/>
    </ligand>
</feature>
<dbReference type="PROSITE" id="PS01124">
    <property type="entry name" value="HTH_ARAC_FAMILY_2"/>
    <property type="match status" value="1"/>
</dbReference>
<dbReference type="InterPro" id="IPR004026">
    <property type="entry name" value="Ada_DNA_repair_Zn-bd"/>
</dbReference>
<accession>A0A533I3K7</accession>
<evidence type="ECO:0000256" key="2">
    <source>
        <dbReference type="ARBA" id="ARBA00008711"/>
    </source>
</evidence>
<dbReference type="InterPro" id="IPR001497">
    <property type="entry name" value="MethylDNA_cys_MeTrfase_AS"/>
</dbReference>
<dbReference type="Proteomes" id="UP000315344">
    <property type="component" value="Unassembled WGS sequence"/>
</dbReference>
<keyword evidence="11" id="KW-0862">Zinc</keyword>
<dbReference type="PROSITE" id="PS00374">
    <property type="entry name" value="MGMT"/>
    <property type="match status" value="1"/>
</dbReference>
<feature type="active site" description="Nucleophile; methyl group acceptor from either O6-methylguanine or O4-methylthymine" evidence="10">
    <location>
        <position position="317"/>
    </location>
</feature>
<dbReference type="GO" id="GO:0003700">
    <property type="term" value="F:DNA-binding transcription factor activity"/>
    <property type="evidence" value="ECO:0007669"/>
    <property type="project" value="InterPro"/>
</dbReference>
<comment type="catalytic activity">
    <reaction evidence="9">
        <text>a 6-O-methyl-2'-deoxyguanosine in DNA + L-cysteinyl-[protein] = S-methyl-L-cysteinyl-[protein] + a 2'-deoxyguanosine in DNA</text>
        <dbReference type="Rhea" id="RHEA:24000"/>
        <dbReference type="Rhea" id="RHEA-COMP:10131"/>
        <dbReference type="Rhea" id="RHEA-COMP:10132"/>
        <dbReference type="Rhea" id="RHEA-COMP:11367"/>
        <dbReference type="Rhea" id="RHEA-COMP:11368"/>
        <dbReference type="ChEBI" id="CHEBI:29950"/>
        <dbReference type="ChEBI" id="CHEBI:82612"/>
        <dbReference type="ChEBI" id="CHEBI:85445"/>
        <dbReference type="ChEBI" id="CHEBI:85448"/>
        <dbReference type="EC" id="2.1.1.63"/>
    </reaction>
</comment>
<evidence type="ECO:0000256" key="11">
    <source>
        <dbReference type="PIRSR" id="PIRSR000409-3"/>
    </source>
</evidence>
<evidence type="ECO:0000256" key="3">
    <source>
        <dbReference type="ARBA" id="ARBA00011918"/>
    </source>
</evidence>
<dbReference type="GO" id="GO:0006281">
    <property type="term" value="P:DNA repair"/>
    <property type="evidence" value="ECO:0007669"/>
    <property type="project" value="UniProtKB-KW"/>
</dbReference>
<comment type="caution">
    <text evidence="13">The sequence shown here is derived from an EMBL/GenBank/DDBJ whole genome shotgun (WGS) entry which is preliminary data.</text>
</comment>
<evidence type="ECO:0000259" key="12">
    <source>
        <dbReference type="PROSITE" id="PS01124"/>
    </source>
</evidence>
<dbReference type="EC" id="2.1.1.63" evidence="3"/>
<dbReference type="SMART" id="SM00342">
    <property type="entry name" value="HTH_ARAC"/>
    <property type="match status" value="1"/>
</dbReference>
<evidence type="ECO:0000256" key="7">
    <source>
        <dbReference type="ARBA" id="ARBA00023159"/>
    </source>
</evidence>
<evidence type="ECO:0000256" key="9">
    <source>
        <dbReference type="ARBA" id="ARBA00049348"/>
    </source>
</evidence>
<feature type="active site" description="Nucleophile; methyl group acceptor from methylphosphotriester" evidence="10">
    <location>
        <position position="36"/>
    </location>
</feature>
<keyword evidence="4" id="KW-0489">Methyltransferase</keyword>
<dbReference type="InterPro" id="IPR036631">
    <property type="entry name" value="MGMT_N_sf"/>
</dbReference>
<dbReference type="EMBL" id="VAFL01000014">
    <property type="protein sequence ID" value="TKW65345.1"/>
    <property type="molecule type" value="Genomic_DNA"/>
</dbReference>
<dbReference type="FunFam" id="1.10.10.10:FF:000214">
    <property type="entry name" value="Methylated-DNA--protein-cysteine methyltransferase"/>
    <property type="match status" value="1"/>
</dbReference>
<dbReference type="InterPro" id="IPR018060">
    <property type="entry name" value="HTH_AraC"/>
</dbReference>
<evidence type="ECO:0000256" key="1">
    <source>
        <dbReference type="ARBA" id="ARBA00001286"/>
    </source>
</evidence>
<dbReference type="Gene3D" id="1.10.10.60">
    <property type="entry name" value="Homeodomain-like"/>
    <property type="match status" value="1"/>
</dbReference>
<dbReference type="PANTHER" id="PTHR10815">
    <property type="entry name" value="METHYLATED-DNA--PROTEIN-CYSTEINE METHYLTRANSFERASE"/>
    <property type="match status" value="1"/>
</dbReference>
<dbReference type="InterPro" id="IPR036388">
    <property type="entry name" value="WH-like_DNA-bd_sf"/>
</dbReference>
<keyword evidence="6" id="KW-0227">DNA damage</keyword>
<dbReference type="Gene3D" id="3.40.10.10">
    <property type="entry name" value="DNA Methylphosphotriester Repair Domain"/>
    <property type="match status" value="1"/>
</dbReference>
<dbReference type="SUPFAM" id="SSF53155">
    <property type="entry name" value="Methylated DNA-protein cysteine methyltransferase domain"/>
    <property type="match status" value="1"/>
</dbReference>
<reference evidence="13 14" key="1">
    <citation type="journal article" date="2017" name="Nat. Commun.">
        <title>In situ click chemistry generation of cyclooxygenase-2 inhibitors.</title>
        <authorList>
            <person name="Bhardwaj A."/>
            <person name="Kaur J."/>
            <person name="Wuest M."/>
            <person name="Wuest F."/>
        </authorList>
    </citation>
    <scope>NUCLEOTIDE SEQUENCE [LARGE SCALE GENOMIC DNA]</scope>
    <source>
        <strain evidence="13">S2_012_000_R3_94</strain>
    </source>
</reference>
<gene>
    <name evidence="13" type="ORF">DI616_15535</name>
</gene>
<sequence>MFDLPDDAVLYAALNARDSAYEGRAYVGVTSTGIFCRLTCPARKPRPENCRWFASPRAAEAAGFRACKRCHPAGATAEGDSAVTTLRDAMAADPGRRWTEADVEQMGFDPSTIRRAFRRHFGVTFLQMARNIRLREGARRVAGGDAVIEAQLDAGFDSASGFRQAFARLFGHPPAAMRACGGLIADWIETPLGGMIAVGDGDALHLLEFTDRKALSQQLARVSKAADGRVGLGQSDVTRETARQLGQFFDGKRAQFELPLSPHGTDFQRLVWDALCRIPAGQTRSYSEVATEIGKPTATRAVARANAMNGIAIVIPCHRVIGSDGTLTGYAGGLWRKEKLIAAEHAYAAAEST</sequence>
<dbReference type="SUPFAM" id="SSF46767">
    <property type="entry name" value="Methylated DNA-protein cysteine methyltransferase, C-terminal domain"/>
    <property type="match status" value="1"/>
</dbReference>
<dbReference type="GO" id="GO:0032259">
    <property type="term" value="P:methylation"/>
    <property type="evidence" value="ECO:0007669"/>
    <property type="project" value="UniProtKB-KW"/>
</dbReference>
<protein>
    <recommendedName>
        <fullName evidence="3">methylated-DNA--[protein]-cysteine S-methyltransferase</fullName>
        <ecNumber evidence="3">2.1.1.63</ecNumber>
    </recommendedName>
</protein>
<evidence type="ECO:0000256" key="4">
    <source>
        <dbReference type="ARBA" id="ARBA00022603"/>
    </source>
</evidence>
<keyword evidence="7" id="KW-0010">Activator</keyword>
<name>A0A533I3K7_PARDE</name>
<organism evidence="13 14">
    <name type="scientific">Paracoccus denitrificans</name>
    <dbReference type="NCBI Taxonomy" id="266"/>
    <lineage>
        <taxon>Bacteria</taxon>
        <taxon>Pseudomonadati</taxon>
        <taxon>Pseudomonadota</taxon>
        <taxon>Alphaproteobacteria</taxon>
        <taxon>Rhodobacterales</taxon>
        <taxon>Paracoccaceae</taxon>
        <taxon>Paracoccus</taxon>
    </lineage>
</organism>
<evidence type="ECO:0000313" key="14">
    <source>
        <dbReference type="Proteomes" id="UP000315344"/>
    </source>
</evidence>
<dbReference type="NCBIfam" id="TIGR00589">
    <property type="entry name" value="ogt"/>
    <property type="match status" value="1"/>
</dbReference>
<dbReference type="InterPro" id="IPR016221">
    <property type="entry name" value="Bifunct_regulatory_prot_Ada"/>
</dbReference>
<evidence type="ECO:0000313" key="13">
    <source>
        <dbReference type="EMBL" id="TKW65345.1"/>
    </source>
</evidence>
<dbReference type="SUPFAM" id="SSF57884">
    <property type="entry name" value="Ada DNA repair protein, N-terminal domain (N-Ada 10)"/>
    <property type="match status" value="1"/>
</dbReference>
<dbReference type="PIRSF" id="PIRSF000409">
    <property type="entry name" value="Ada"/>
    <property type="match status" value="1"/>
</dbReference>
<evidence type="ECO:0000256" key="6">
    <source>
        <dbReference type="ARBA" id="ARBA00022763"/>
    </source>
</evidence>
<feature type="binding site" evidence="11">
    <location>
        <position position="40"/>
    </location>
    <ligand>
        <name>Zn(2+)</name>
        <dbReference type="ChEBI" id="CHEBI:29105"/>
    </ligand>
</feature>